<dbReference type="EMBL" id="MU251259">
    <property type="protein sequence ID" value="KAG9253030.1"/>
    <property type="molecule type" value="Genomic_DNA"/>
</dbReference>
<name>A0A9P7ZJ87_9HYPO</name>
<dbReference type="GeneID" id="70296046"/>
<dbReference type="RefSeq" id="XP_046116954.1">
    <property type="nucleotide sequence ID" value="XM_046265143.1"/>
</dbReference>
<protein>
    <submittedName>
        <fullName evidence="1">Uncharacterized protein</fullName>
    </submittedName>
</protein>
<evidence type="ECO:0000313" key="2">
    <source>
        <dbReference type="Proteomes" id="UP000887229"/>
    </source>
</evidence>
<gene>
    <name evidence="1" type="ORF">F5Z01DRAFT_675435</name>
</gene>
<accession>A0A9P7ZJ87</accession>
<dbReference type="Proteomes" id="UP000887229">
    <property type="component" value="Unassembled WGS sequence"/>
</dbReference>
<comment type="caution">
    <text evidence="1">The sequence shown here is derived from an EMBL/GenBank/DDBJ whole genome shotgun (WGS) entry which is preliminary data.</text>
</comment>
<sequence length="151" mass="15998">MCGPDNSGRPRGGALAVLLPTQTALDQCTGLNADLSFFSPSSQRSSEATHIQLTIANDASQSETDELFVMVQYSASECGLMCTIPLQKSGNSSTRTHAEIELPEPLSLTVGGDGIIGRRVSLCCRDDLDEKTIVAEGIVGYNFSDQVQASL</sequence>
<evidence type="ECO:0000313" key="1">
    <source>
        <dbReference type="EMBL" id="KAG9253030.1"/>
    </source>
</evidence>
<reference evidence="1" key="1">
    <citation type="journal article" date="2021" name="IMA Fungus">
        <title>Genomic characterization of three marine fungi, including Emericellopsis atlantica sp. nov. with signatures of a generalist lifestyle and marine biomass degradation.</title>
        <authorList>
            <person name="Hagestad O.C."/>
            <person name="Hou L."/>
            <person name="Andersen J.H."/>
            <person name="Hansen E.H."/>
            <person name="Altermark B."/>
            <person name="Li C."/>
            <person name="Kuhnert E."/>
            <person name="Cox R.J."/>
            <person name="Crous P.W."/>
            <person name="Spatafora J.W."/>
            <person name="Lail K."/>
            <person name="Amirebrahimi M."/>
            <person name="Lipzen A."/>
            <person name="Pangilinan J."/>
            <person name="Andreopoulos W."/>
            <person name="Hayes R.D."/>
            <person name="Ng V."/>
            <person name="Grigoriev I.V."/>
            <person name="Jackson S.A."/>
            <person name="Sutton T.D.S."/>
            <person name="Dobson A.D.W."/>
            <person name="Rama T."/>
        </authorList>
    </citation>
    <scope>NUCLEOTIDE SEQUENCE</scope>
    <source>
        <strain evidence="1">TS7</strain>
    </source>
</reference>
<dbReference type="OrthoDB" id="4158189at2759"/>
<dbReference type="AlphaFoldDB" id="A0A9P7ZJ87"/>
<proteinExistence type="predicted"/>
<keyword evidence="2" id="KW-1185">Reference proteome</keyword>
<organism evidence="1 2">
    <name type="scientific">Emericellopsis atlantica</name>
    <dbReference type="NCBI Taxonomy" id="2614577"/>
    <lineage>
        <taxon>Eukaryota</taxon>
        <taxon>Fungi</taxon>
        <taxon>Dikarya</taxon>
        <taxon>Ascomycota</taxon>
        <taxon>Pezizomycotina</taxon>
        <taxon>Sordariomycetes</taxon>
        <taxon>Hypocreomycetidae</taxon>
        <taxon>Hypocreales</taxon>
        <taxon>Bionectriaceae</taxon>
        <taxon>Emericellopsis</taxon>
    </lineage>
</organism>